<name>A0A381QUB2_9ZZZZ</name>
<keyword evidence="1" id="KW-0472">Membrane</keyword>
<proteinExistence type="predicted"/>
<gene>
    <name evidence="2" type="ORF">METZ01_LOCUS35102</name>
</gene>
<dbReference type="EMBL" id="UINC01001498">
    <property type="protein sequence ID" value="SUZ82248.1"/>
    <property type="molecule type" value="Genomic_DNA"/>
</dbReference>
<protein>
    <recommendedName>
        <fullName evidence="3">DUF3341 domain-containing protein</fullName>
    </recommendedName>
</protein>
<dbReference type="PANTHER" id="PTHR40394:SF2">
    <property type="entry name" value="QUINOL:CYTOCHROME C OXIDOREDUCTASE MEMBRANE PROTEIN"/>
    <property type="match status" value="1"/>
</dbReference>
<dbReference type="InterPro" id="IPR021776">
    <property type="entry name" value="ActD"/>
</dbReference>
<keyword evidence="1" id="KW-1133">Transmembrane helix</keyword>
<organism evidence="2">
    <name type="scientific">marine metagenome</name>
    <dbReference type="NCBI Taxonomy" id="408172"/>
    <lineage>
        <taxon>unclassified sequences</taxon>
        <taxon>metagenomes</taxon>
        <taxon>ecological metagenomes</taxon>
    </lineage>
</organism>
<dbReference type="PANTHER" id="PTHR40394">
    <property type="entry name" value="LIPOPROTEIN-RELATED"/>
    <property type="match status" value="1"/>
</dbReference>
<dbReference type="Pfam" id="PF11821">
    <property type="entry name" value="ActD"/>
    <property type="match status" value="1"/>
</dbReference>
<sequence length="119" mass="13088">VRVWTLVSGLTGTATGFALTTWTSMDWPLVVGGKPIVSIPAYIIIAFEMTILFGALGTIIGLFVLSRLPSIKPTVVYDPEFSSGRYGVYVEGNHQSLEEARQIMNEQQPIELREGELDD</sequence>
<dbReference type="AlphaFoldDB" id="A0A381QUB2"/>
<reference evidence="2" key="1">
    <citation type="submission" date="2018-05" db="EMBL/GenBank/DDBJ databases">
        <authorList>
            <person name="Lanie J.A."/>
            <person name="Ng W.-L."/>
            <person name="Kazmierczak K.M."/>
            <person name="Andrzejewski T.M."/>
            <person name="Davidsen T.M."/>
            <person name="Wayne K.J."/>
            <person name="Tettelin H."/>
            <person name="Glass J.I."/>
            <person name="Rusch D."/>
            <person name="Podicherti R."/>
            <person name="Tsui H.-C.T."/>
            <person name="Winkler M.E."/>
        </authorList>
    </citation>
    <scope>NUCLEOTIDE SEQUENCE</scope>
</reference>
<evidence type="ECO:0000313" key="2">
    <source>
        <dbReference type="EMBL" id="SUZ82248.1"/>
    </source>
</evidence>
<feature type="non-terminal residue" evidence="2">
    <location>
        <position position="1"/>
    </location>
</feature>
<accession>A0A381QUB2</accession>
<evidence type="ECO:0000256" key="1">
    <source>
        <dbReference type="SAM" id="Phobius"/>
    </source>
</evidence>
<keyword evidence="1" id="KW-0812">Transmembrane</keyword>
<evidence type="ECO:0008006" key="3">
    <source>
        <dbReference type="Google" id="ProtNLM"/>
    </source>
</evidence>
<feature type="transmembrane region" description="Helical" evidence="1">
    <location>
        <begin position="42"/>
        <end position="65"/>
    </location>
</feature>